<proteinExistence type="predicted"/>
<dbReference type="CTD" id="20319668"/>
<dbReference type="RefSeq" id="XP_009168772.1">
    <property type="nucleotide sequence ID" value="XM_009170508.1"/>
</dbReference>
<keyword evidence="2" id="KW-0812">Transmembrane</keyword>
<reference evidence="3 4" key="1">
    <citation type="submission" date="2013-11" db="EMBL/GenBank/DDBJ databases">
        <title>Opisthorchis viverrini - life in the bile duct.</title>
        <authorList>
            <person name="Young N.D."/>
            <person name="Nagarajan N."/>
            <person name="Lin S.J."/>
            <person name="Korhonen P.K."/>
            <person name="Jex A.R."/>
            <person name="Hall R.S."/>
            <person name="Safavi-Hemami H."/>
            <person name="Kaewkong W."/>
            <person name="Bertrand D."/>
            <person name="Gao S."/>
            <person name="Seet Q."/>
            <person name="Wongkham S."/>
            <person name="Teh B.T."/>
            <person name="Wongkham C."/>
            <person name="Intapan P.M."/>
            <person name="Maleewong W."/>
            <person name="Yang X."/>
            <person name="Hu M."/>
            <person name="Wang Z."/>
            <person name="Hofmann A."/>
            <person name="Sternberg P.W."/>
            <person name="Tan P."/>
            <person name="Wang J."/>
            <person name="Gasser R.B."/>
        </authorList>
    </citation>
    <scope>NUCLEOTIDE SEQUENCE [LARGE SCALE GENOMIC DNA]</scope>
</reference>
<dbReference type="AlphaFoldDB" id="A0A075AF78"/>
<evidence type="ECO:0000256" key="1">
    <source>
        <dbReference type="SAM" id="MobiDB-lite"/>
    </source>
</evidence>
<gene>
    <name evidence="3" type="ORF">T265_05486</name>
</gene>
<dbReference type="KEGG" id="ovi:T265_05486"/>
<keyword evidence="2" id="KW-0472">Membrane</keyword>
<keyword evidence="4" id="KW-1185">Reference proteome</keyword>
<organism evidence="3 4">
    <name type="scientific">Opisthorchis viverrini</name>
    <name type="common">Southeast Asian liver fluke</name>
    <dbReference type="NCBI Taxonomy" id="6198"/>
    <lineage>
        <taxon>Eukaryota</taxon>
        <taxon>Metazoa</taxon>
        <taxon>Spiralia</taxon>
        <taxon>Lophotrochozoa</taxon>
        <taxon>Platyhelminthes</taxon>
        <taxon>Trematoda</taxon>
        <taxon>Digenea</taxon>
        <taxon>Opisthorchiida</taxon>
        <taxon>Opisthorchiata</taxon>
        <taxon>Opisthorchiidae</taxon>
        <taxon>Opisthorchis</taxon>
    </lineage>
</organism>
<dbReference type="EMBL" id="KL596722">
    <property type="protein sequence ID" value="KER27444.1"/>
    <property type="molecule type" value="Genomic_DNA"/>
</dbReference>
<evidence type="ECO:0000313" key="3">
    <source>
        <dbReference type="EMBL" id="KER27444.1"/>
    </source>
</evidence>
<dbReference type="Proteomes" id="UP000054324">
    <property type="component" value="Unassembled WGS sequence"/>
</dbReference>
<accession>A0A075AF78</accession>
<dbReference type="GeneID" id="20319668"/>
<evidence type="ECO:0000313" key="4">
    <source>
        <dbReference type="Proteomes" id="UP000054324"/>
    </source>
</evidence>
<feature type="region of interest" description="Disordered" evidence="1">
    <location>
        <begin position="56"/>
        <end position="76"/>
    </location>
</feature>
<protein>
    <submittedName>
        <fullName evidence="3">Uncharacterized protein</fullName>
    </submittedName>
</protein>
<evidence type="ECO:0000256" key="2">
    <source>
        <dbReference type="SAM" id="Phobius"/>
    </source>
</evidence>
<feature type="transmembrane region" description="Helical" evidence="2">
    <location>
        <begin position="92"/>
        <end position="116"/>
    </location>
</feature>
<sequence length="126" mass="14413">MSEKQAETMLLRPRGHPIQDWQRIRDACQSVAAEESIPHNIGKEFGTLAGPASSRDLIGRNSGTNNHPVPIIGRTPLANGASRTRQNFQKAIATYAIYMKHCSLFITPFWALIYLVHPWWLFWRER</sequence>
<keyword evidence="2" id="KW-1133">Transmembrane helix</keyword>
<name>A0A075AF78_OPIVI</name>